<dbReference type="Proteomes" id="UP000245216">
    <property type="component" value="Unassembled WGS sequence"/>
</dbReference>
<dbReference type="RefSeq" id="WP_042481417.1">
    <property type="nucleotide sequence ID" value="NZ_CAXOJJ010000006.1"/>
</dbReference>
<feature type="transmembrane region" description="Helical" evidence="8">
    <location>
        <begin position="20"/>
        <end position="44"/>
    </location>
</feature>
<reference evidence="10 12" key="1">
    <citation type="submission" date="2018-05" db="EMBL/GenBank/DDBJ databases">
        <title>Genome Sequence of an Efficient Indole-Degrading Bacterium, Alcaligenes sp.YBY.</title>
        <authorList>
            <person name="Yang B."/>
        </authorList>
    </citation>
    <scope>NUCLEOTIDE SEQUENCE [LARGE SCALE GENOMIC DNA]</scope>
    <source>
        <strain evidence="10 12">YBY</strain>
    </source>
</reference>
<dbReference type="InterPro" id="IPR043429">
    <property type="entry name" value="ArtM/GltK/GlnP/TcyL/YhdX-like"/>
</dbReference>
<keyword evidence="4" id="KW-1003">Cell membrane</keyword>
<evidence type="ECO:0000313" key="13">
    <source>
        <dbReference type="Proteomes" id="UP001211866"/>
    </source>
</evidence>
<evidence type="ECO:0000313" key="12">
    <source>
        <dbReference type="Proteomes" id="UP000245216"/>
    </source>
</evidence>
<dbReference type="GO" id="GO:0022857">
    <property type="term" value="F:transmembrane transporter activity"/>
    <property type="evidence" value="ECO:0007669"/>
    <property type="project" value="InterPro"/>
</dbReference>
<dbReference type="InterPro" id="IPR000515">
    <property type="entry name" value="MetI-like"/>
</dbReference>
<keyword evidence="6 8" id="KW-1133">Transmembrane helix</keyword>
<dbReference type="PROSITE" id="PS50928">
    <property type="entry name" value="ABC_TM1"/>
    <property type="match status" value="1"/>
</dbReference>
<dbReference type="NCBIfam" id="TIGR01726">
    <property type="entry name" value="HEQRo_perm_3TM"/>
    <property type="match status" value="1"/>
</dbReference>
<dbReference type="KEGG" id="afa:UZ73_01615"/>
<feature type="transmembrane region" description="Helical" evidence="8">
    <location>
        <begin position="87"/>
        <end position="106"/>
    </location>
</feature>
<evidence type="ECO:0000313" key="11">
    <source>
        <dbReference type="EMBL" id="WBM36678.1"/>
    </source>
</evidence>
<comment type="subcellular location">
    <subcellularLocation>
        <location evidence="1">Cell inner membrane</location>
        <topology evidence="1">Multi-pass membrane protein</topology>
    </subcellularLocation>
    <subcellularLocation>
        <location evidence="8">Cell membrane</location>
        <topology evidence="8">Multi-pass membrane protein</topology>
    </subcellularLocation>
</comment>
<accession>A0A0M7E5M6</accession>
<keyword evidence="13" id="KW-1185">Reference proteome</keyword>
<dbReference type="STRING" id="511.UZ73_01615"/>
<organism evidence="10 12">
    <name type="scientific">Alcaligenes faecalis</name>
    <dbReference type="NCBI Taxonomy" id="511"/>
    <lineage>
        <taxon>Bacteria</taxon>
        <taxon>Pseudomonadati</taxon>
        <taxon>Pseudomonadota</taxon>
        <taxon>Betaproteobacteria</taxon>
        <taxon>Burkholderiales</taxon>
        <taxon>Alcaligenaceae</taxon>
        <taxon>Alcaligenes</taxon>
    </lineage>
</organism>
<evidence type="ECO:0000256" key="4">
    <source>
        <dbReference type="ARBA" id="ARBA00022475"/>
    </source>
</evidence>
<proteinExistence type="inferred from homology"/>
<evidence type="ECO:0000256" key="2">
    <source>
        <dbReference type="ARBA" id="ARBA00010072"/>
    </source>
</evidence>
<dbReference type="GeneID" id="29369103"/>
<keyword evidence="5 8" id="KW-0812">Transmembrane</keyword>
<dbReference type="PANTHER" id="PTHR30614:SF35">
    <property type="entry name" value="ABC TRANSPORTER PERMEASE PROTEIN"/>
    <property type="match status" value="1"/>
</dbReference>
<dbReference type="InterPro" id="IPR035906">
    <property type="entry name" value="MetI-like_sf"/>
</dbReference>
<dbReference type="InterPro" id="IPR010065">
    <property type="entry name" value="AA_ABC_transptr_permease_3TM"/>
</dbReference>
<dbReference type="GO" id="GO:0006865">
    <property type="term" value="P:amino acid transport"/>
    <property type="evidence" value="ECO:0007669"/>
    <property type="project" value="TreeGrafter"/>
</dbReference>
<comment type="similarity">
    <text evidence="2">Belongs to the binding-protein-dependent transport system permease family. HisMQ subfamily.</text>
</comment>
<dbReference type="EMBL" id="CP096916">
    <property type="protein sequence ID" value="WBM36678.1"/>
    <property type="molecule type" value="Genomic_DNA"/>
</dbReference>
<keyword evidence="7 8" id="KW-0472">Membrane</keyword>
<feature type="transmembrane region" description="Helical" evidence="8">
    <location>
        <begin position="190"/>
        <end position="217"/>
    </location>
</feature>
<dbReference type="AlphaFoldDB" id="A0A0M7E5M6"/>
<dbReference type="Proteomes" id="UP001211866">
    <property type="component" value="Chromosome"/>
</dbReference>
<dbReference type="CDD" id="cd06261">
    <property type="entry name" value="TM_PBP2"/>
    <property type="match status" value="1"/>
</dbReference>
<dbReference type="OrthoDB" id="6580405at2"/>
<accession>A0A0S2JLZ3</accession>
<dbReference type="PANTHER" id="PTHR30614">
    <property type="entry name" value="MEMBRANE COMPONENT OF AMINO ACID ABC TRANSPORTER"/>
    <property type="match status" value="1"/>
</dbReference>
<dbReference type="Gene3D" id="1.10.3720.10">
    <property type="entry name" value="MetI-like"/>
    <property type="match status" value="1"/>
</dbReference>
<evidence type="ECO:0000256" key="5">
    <source>
        <dbReference type="ARBA" id="ARBA00022692"/>
    </source>
</evidence>
<sequence>MTYTFDFSSVLLQWPQLLQGAWMTIKLSVPATVLGFIAGTFLAIGRRSSSSLIARLCGFYVEIIRNTPLLVQIFLVFFGLATLGWKVSAFGAALAALVINVAAYTCEIMRAGMDSIHKGQLEAAECLGLTRAQTYWHVILLPALERVYPSLCSQYVLLMLASSVTSQISVEELTAMANHIQADTFRPFEAYILVAVLYLALSLLMRLVLWLSGQLVFSRQRALRGRS</sequence>
<reference evidence="10 12" key="2">
    <citation type="submission" date="2018-05" db="EMBL/GenBank/DDBJ databases">
        <authorList>
            <person name="Lanie J.A."/>
            <person name="Ng W.-L."/>
            <person name="Kazmierczak K.M."/>
            <person name="Andrzejewski T.M."/>
            <person name="Davidsen T.M."/>
            <person name="Wayne K.J."/>
            <person name="Tettelin H."/>
            <person name="Glass J.I."/>
            <person name="Rusch D."/>
            <person name="Podicherti R."/>
            <person name="Tsui H.-C.T."/>
            <person name="Winkler M.E."/>
        </authorList>
    </citation>
    <scope>NUCLEOTIDE SEQUENCE [LARGE SCALE GENOMIC DNA]</scope>
    <source>
        <strain evidence="10 12">YBY</strain>
    </source>
</reference>
<keyword evidence="3 8" id="KW-0813">Transport</keyword>
<dbReference type="EMBL" id="QEXO01000001">
    <property type="protein sequence ID" value="PWE15804.1"/>
    <property type="molecule type" value="Genomic_DNA"/>
</dbReference>
<reference evidence="11 13" key="3">
    <citation type="submission" date="2022-05" db="EMBL/GenBank/DDBJ databases">
        <title>Complete sequence of strain NY11312.</title>
        <authorList>
            <person name="Zhou D."/>
        </authorList>
    </citation>
    <scope>NUCLEOTIDE SEQUENCE [LARGE SCALE GENOMIC DNA]</scope>
    <source>
        <strain evidence="11 13">NY11312</strain>
    </source>
</reference>
<evidence type="ECO:0000256" key="7">
    <source>
        <dbReference type="ARBA" id="ARBA00023136"/>
    </source>
</evidence>
<feature type="domain" description="ABC transmembrane type-1" evidence="9">
    <location>
        <begin position="21"/>
        <end position="209"/>
    </location>
</feature>
<name>A0A0M7E5M6_ALCFA</name>
<protein>
    <submittedName>
        <fullName evidence="10">Amino acid ABC transporter permease</fullName>
    </submittedName>
</protein>
<evidence type="ECO:0000256" key="1">
    <source>
        <dbReference type="ARBA" id="ARBA00004429"/>
    </source>
</evidence>
<dbReference type="SUPFAM" id="SSF161098">
    <property type="entry name" value="MetI-like"/>
    <property type="match status" value="1"/>
</dbReference>
<dbReference type="Pfam" id="PF00528">
    <property type="entry name" value="BPD_transp_1"/>
    <property type="match status" value="1"/>
</dbReference>
<evidence type="ECO:0000256" key="8">
    <source>
        <dbReference type="RuleBase" id="RU363032"/>
    </source>
</evidence>
<evidence type="ECO:0000313" key="10">
    <source>
        <dbReference type="EMBL" id="PWE15804.1"/>
    </source>
</evidence>
<evidence type="ECO:0000259" key="9">
    <source>
        <dbReference type="PROSITE" id="PS50928"/>
    </source>
</evidence>
<feature type="transmembrane region" description="Helical" evidence="8">
    <location>
        <begin position="56"/>
        <end position="81"/>
    </location>
</feature>
<dbReference type="GO" id="GO:0043190">
    <property type="term" value="C:ATP-binding cassette (ABC) transporter complex"/>
    <property type="evidence" value="ECO:0007669"/>
    <property type="project" value="InterPro"/>
</dbReference>
<evidence type="ECO:0000256" key="3">
    <source>
        <dbReference type="ARBA" id="ARBA00022448"/>
    </source>
</evidence>
<evidence type="ECO:0000256" key="6">
    <source>
        <dbReference type="ARBA" id="ARBA00022989"/>
    </source>
</evidence>
<gene>
    <name evidence="10" type="ORF">DF183_03490</name>
    <name evidence="11" type="ORF">M2J83_12735</name>
</gene>